<dbReference type="EMBL" id="BOMG01000057">
    <property type="protein sequence ID" value="GID56312.1"/>
    <property type="molecule type" value="Genomic_DNA"/>
</dbReference>
<name>A0ABQ3XCT3_9ACTN</name>
<evidence type="ECO:0000313" key="2">
    <source>
        <dbReference type="EMBL" id="GID56312.1"/>
    </source>
</evidence>
<feature type="region of interest" description="Disordered" evidence="1">
    <location>
        <begin position="43"/>
        <end position="66"/>
    </location>
</feature>
<feature type="compositionally biased region" description="Basic and acidic residues" evidence="1">
    <location>
        <begin position="56"/>
        <end position="66"/>
    </location>
</feature>
<gene>
    <name evidence="2" type="ORF">Aco03nite_047160</name>
</gene>
<comment type="caution">
    <text evidence="2">The sequence shown here is derived from an EMBL/GenBank/DDBJ whole genome shotgun (WGS) entry which is preliminary data.</text>
</comment>
<dbReference type="Proteomes" id="UP000612282">
    <property type="component" value="Unassembled WGS sequence"/>
</dbReference>
<keyword evidence="3" id="KW-1185">Reference proteome</keyword>
<proteinExistence type="predicted"/>
<organism evidence="2 3">
    <name type="scientific">Actinoplanes couchii</name>
    <dbReference type="NCBI Taxonomy" id="403638"/>
    <lineage>
        <taxon>Bacteria</taxon>
        <taxon>Bacillati</taxon>
        <taxon>Actinomycetota</taxon>
        <taxon>Actinomycetes</taxon>
        <taxon>Micromonosporales</taxon>
        <taxon>Micromonosporaceae</taxon>
        <taxon>Actinoplanes</taxon>
    </lineage>
</organism>
<sequence length="66" mass="7258">MWGATGETSDNLWDLAQGLDAALSRFVHEDDVAAAEMFKARDVMQGDRTGVNDEWSAGHDDGTYPR</sequence>
<accession>A0ABQ3XCT3</accession>
<reference evidence="2 3" key="1">
    <citation type="submission" date="2021-01" db="EMBL/GenBank/DDBJ databases">
        <title>Whole genome shotgun sequence of Actinoplanes couchii NBRC 106145.</title>
        <authorList>
            <person name="Komaki H."/>
            <person name="Tamura T."/>
        </authorList>
    </citation>
    <scope>NUCLEOTIDE SEQUENCE [LARGE SCALE GENOMIC DNA]</scope>
    <source>
        <strain evidence="2 3">NBRC 106145</strain>
    </source>
</reference>
<evidence type="ECO:0000313" key="3">
    <source>
        <dbReference type="Proteomes" id="UP000612282"/>
    </source>
</evidence>
<protein>
    <submittedName>
        <fullName evidence="2">Uncharacterized protein</fullName>
    </submittedName>
</protein>
<dbReference type="RefSeq" id="WP_203797898.1">
    <property type="nucleotide sequence ID" value="NZ_BAAAQE010000034.1"/>
</dbReference>
<evidence type="ECO:0000256" key="1">
    <source>
        <dbReference type="SAM" id="MobiDB-lite"/>
    </source>
</evidence>